<sequence length="108" mass="12762">MNTGQAIIFHCQSIHVSAIWRKRTVKDLWLFFYNQMRGLYLCPVNKPFRCPSLCSWHLFCSTLAFETRVILPGWYRTTYLSVPCDYLTQYSRQQDRQKSGFQSPIALS</sequence>
<name>A0A319DQR2_9EURO</name>
<gene>
    <name evidence="1" type="ORF">BO71DRAFT_84291</name>
</gene>
<organism evidence="1 2">
    <name type="scientific">Aspergillus ellipticus CBS 707.79</name>
    <dbReference type="NCBI Taxonomy" id="1448320"/>
    <lineage>
        <taxon>Eukaryota</taxon>
        <taxon>Fungi</taxon>
        <taxon>Dikarya</taxon>
        <taxon>Ascomycota</taxon>
        <taxon>Pezizomycotina</taxon>
        <taxon>Eurotiomycetes</taxon>
        <taxon>Eurotiomycetidae</taxon>
        <taxon>Eurotiales</taxon>
        <taxon>Aspergillaceae</taxon>
        <taxon>Aspergillus</taxon>
        <taxon>Aspergillus subgen. Circumdati</taxon>
    </lineage>
</organism>
<keyword evidence="2" id="KW-1185">Reference proteome</keyword>
<reference evidence="1 2" key="1">
    <citation type="submission" date="2018-02" db="EMBL/GenBank/DDBJ databases">
        <title>The genomes of Aspergillus section Nigri reveals drivers in fungal speciation.</title>
        <authorList>
            <consortium name="DOE Joint Genome Institute"/>
            <person name="Vesth T.C."/>
            <person name="Nybo J."/>
            <person name="Theobald S."/>
            <person name="Brandl J."/>
            <person name="Frisvad J.C."/>
            <person name="Nielsen K.F."/>
            <person name="Lyhne E.K."/>
            <person name="Kogle M.E."/>
            <person name="Kuo A."/>
            <person name="Riley R."/>
            <person name="Clum A."/>
            <person name="Nolan M."/>
            <person name="Lipzen A."/>
            <person name="Salamov A."/>
            <person name="Henrissat B."/>
            <person name="Wiebenga A."/>
            <person name="De vries R.P."/>
            <person name="Grigoriev I.V."/>
            <person name="Mortensen U.H."/>
            <person name="Andersen M.R."/>
            <person name="Baker S.E."/>
        </authorList>
    </citation>
    <scope>NUCLEOTIDE SEQUENCE [LARGE SCALE GENOMIC DNA]</scope>
    <source>
        <strain evidence="1 2">CBS 707.79</strain>
    </source>
</reference>
<dbReference type="VEuPathDB" id="FungiDB:BO71DRAFT_84291"/>
<dbReference type="Proteomes" id="UP000247810">
    <property type="component" value="Unassembled WGS sequence"/>
</dbReference>
<evidence type="ECO:0000313" key="2">
    <source>
        <dbReference type="Proteomes" id="UP000247810"/>
    </source>
</evidence>
<dbReference type="EMBL" id="KZ825798">
    <property type="protein sequence ID" value="PYH99871.1"/>
    <property type="molecule type" value="Genomic_DNA"/>
</dbReference>
<protein>
    <submittedName>
        <fullName evidence="1">Uncharacterized protein</fullName>
    </submittedName>
</protein>
<proteinExistence type="predicted"/>
<evidence type="ECO:0000313" key="1">
    <source>
        <dbReference type="EMBL" id="PYH99871.1"/>
    </source>
</evidence>
<accession>A0A319DQR2</accession>
<dbReference type="AlphaFoldDB" id="A0A319DQR2"/>